<dbReference type="Proteomes" id="UP000603728">
    <property type="component" value="Unassembled WGS sequence"/>
</dbReference>
<evidence type="ECO:0000256" key="1">
    <source>
        <dbReference type="SAM" id="SignalP"/>
    </source>
</evidence>
<keyword evidence="3" id="KW-1185">Reference proteome</keyword>
<protein>
    <recommendedName>
        <fullName evidence="4">Lipoprotein</fullName>
    </recommendedName>
</protein>
<evidence type="ECO:0000313" key="2">
    <source>
        <dbReference type="EMBL" id="MBL0735762.1"/>
    </source>
</evidence>
<dbReference type="RefSeq" id="WP_201998786.1">
    <property type="nucleotide sequence ID" value="NZ_JAERSF010000001.1"/>
</dbReference>
<feature type="chain" id="PRO_5045676800" description="Lipoprotein" evidence="1">
    <location>
        <begin position="23"/>
        <end position="175"/>
    </location>
</feature>
<feature type="signal peptide" evidence="1">
    <location>
        <begin position="1"/>
        <end position="22"/>
    </location>
</feature>
<sequence>MKIKHLVLLVFLSALLARCASSATIEGMTVKDYKTEKKVGDKIFIKSVTGGKKTNPLWTSKISNENFEEAFKKSVIESEVFSKIDSIANDENWVLEINLISVDQPFFGMTFTVKTTIEYKLYYQNKLRFRKNIKQSGSATLSDAILGVKRLRLANEVSAKNNINELLRSLNEISL</sequence>
<evidence type="ECO:0000313" key="3">
    <source>
        <dbReference type="Proteomes" id="UP000603728"/>
    </source>
</evidence>
<organism evidence="2 3">
    <name type="scientific">Flavobacterium tagetis</name>
    <dbReference type="NCBI Taxonomy" id="2801336"/>
    <lineage>
        <taxon>Bacteria</taxon>
        <taxon>Pseudomonadati</taxon>
        <taxon>Bacteroidota</taxon>
        <taxon>Flavobacteriia</taxon>
        <taxon>Flavobacteriales</taxon>
        <taxon>Flavobacteriaceae</taxon>
        <taxon>Flavobacterium</taxon>
    </lineage>
</organism>
<reference evidence="2 3" key="1">
    <citation type="submission" date="2021-01" db="EMBL/GenBank/DDBJ databases">
        <title>Genome seq and assembly of Flavobacterium sp. GN10.</title>
        <authorList>
            <person name="Chhetri G."/>
        </authorList>
    </citation>
    <scope>NUCLEOTIDE SEQUENCE [LARGE SCALE GENOMIC DNA]</scope>
    <source>
        <strain evidence="2 3">GN10</strain>
    </source>
</reference>
<name>A0ABS1K994_9FLAO</name>
<proteinExistence type="predicted"/>
<evidence type="ECO:0008006" key="4">
    <source>
        <dbReference type="Google" id="ProtNLM"/>
    </source>
</evidence>
<gene>
    <name evidence="2" type="ORF">JI750_02615</name>
</gene>
<comment type="caution">
    <text evidence="2">The sequence shown here is derived from an EMBL/GenBank/DDBJ whole genome shotgun (WGS) entry which is preliminary data.</text>
</comment>
<keyword evidence="1" id="KW-0732">Signal</keyword>
<accession>A0ABS1K994</accession>
<dbReference type="EMBL" id="JAERSF010000001">
    <property type="protein sequence ID" value="MBL0735762.1"/>
    <property type="molecule type" value="Genomic_DNA"/>
</dbReference>